<evidence type="ECO:0000256" key="1">
    <source>
        <dbReference type="ARBA" id="ARBA00022801"/>
    </source>
</evidence>
<sequence length="231" mass="23716">MQSRLSLALLFAVPAALVTGQSCPPVHIFGARGTTIPQSNGYDLLLPLVNQLKSTYAGATSEAIVYPACGGQSSCGGIAYGDSAKQGTAAVATAVNNFHNNCPNTKLVLMGYSQGGQIIDNALCGGPDPNAGITSTSIPISASAAQMVKAAIFMGDPRFEYGASYEIGTCKLGGFAARPKGYTCSNGSKIQSYCDSPDPYCCQGNDASAHAAYVNVYGQSAISFIKAKLNS</sequence>
<accession>A0A2K0SWK3</accession>
<dbReference type="SMART" id="SM01110">
    <property type="entry name" value="Cutinase"/>
    <property type="match status" value="1"/>
</dbReference>
<feature type="signal peptide" evidence="3">
    <location>
        <begin position="1"/>
        <end position="20"/>
    </location>
</feature>
<reference evidence="4 5" key="1">
    <citation type="submission" date="2017-02" db="EMBL/GenBank/DDBJ databases">
        <title>Genomes of Trichoderma spp. with biocontrol activity.</title>
        <authorList>
            <person name="Gardiner D."/>
            <person name="Kazan K."/>
            <person name="Vos C."/>
            <person name="Harvey P."/>
        </authorList>
    </citation>
    <scope>NUCLEOTIDE SEQUENCE [LARGE SCALE GENOMIC DNA]</scope>
    <source>
        <strain evidence="4 5">A5MH</strain>
    </source>
</reference>
<name>A0A2K0SWK3_9HYPO</name>
<feature type="chain" id="PRO_5014380643" description="Acetylxylan esterase" evidence="3">
    <location>
        <begin position="21"/>
        <end position="231"/>
    </location>
</feature>
<dbReference type="PROSITE" id="PS51257">
    <property type="entry name" value="PROKAR_LIPOPROTEIN"/>
    <property type="match status" value="1"/>
</dbReference>
<comment type="caution">
    <text evidence="4">The sequence shown here is derived from an EMBL/GenBank/DDBJ whole genome shotgun (WGS) entry which is preliminary data.</text>
</comment>
<dbReference type="InterPro" id="IPR000675">
    <property type="entry name" value="Cutinase/axe"/>
</dbReference>
<evidence type="ECO:0000256" key="2">
    <source>
        <dbReference type="ARBA" id="ARBA00023157"/>
    </source>
</evidence>
<dbReference type="EMBL" id="MTYH01000140">
    <property type="protein sequence ID" value="PNP37661.1"/>
    <property type="molecule type" value="Genomic_DNA"/>
</dbReference>
<evidence type="ECO:0000256" key="3">
    <source>
        <dbReference type="SAM" id="SignalP"/>
    </source>
</evidence>
<evidence type="ECO:0008006" key="6">
    <source>
        <dbReference type="Google" id="ProtNLM"/>
    </source>
</evidence>
<dbReference type="Pfam" id="PF01083">
    <property type="entry name" value="Cutinase"/>
    <property type="match status" value="1"/>
</dbReference>
<dbReference type="Proteomes" id="UP000236546">
    <property type="component" value="Unassembled WGS sequence"/>
</dbReference>
<organism evidence="4 5">
    <name type="scientific">Trichoderma gamsii</name>
    <dbReference type="NCBI Taxonomy" id="398673"/>
    <lineage>
        <taxon>Eukaryota</taxon>
        <taxon>Fungi</taxon>
        <taxon>Dikarya</taxon>
        <taxon>Ascomycota</taxon>
        <taxon>Pezizomycotina</taxon>
        <taxon>Sordariomycetes</taxon>
        <taxon>Hypocreomycetidae</taxon>
        <taxon>Hypocreales</taxon>
        <taxon>Hypocreaceae</taxon>
        <taxon>Trichoderma</taxon>
    </lineage>
</organism>
<dbReference type="PANTHER" id="PTHR33630:SF13">
    <property type="entry name" value="ACETYLXYLAN ESTERASE"/>
    <property type="match status" value="1"/>
</dbReference>
<dbReference type="PANTHER" id="PTHR33630">
    <property type="entry name" value="CUTINASE RV1984C-RELATED-RELATED"/>
    <property type="match status" value="1"/>
</dbReference>
<proteinExistence type="predicted"/>
<gene>
    <name evidence="4" type="ORF">TGAMA5MH_10429</name>
</gene>
<dbReference type="OrthoDB" id="6020543at2759"/>
<keyword evidence="3" id="KW-0732">Signal</keyword>
<evidence type="ECO:0000313" key="4">
    <source>
        <dbReference type="EMBL" id="PNP37661.1"/>
    </source>
</evidence>
<protein>
    <recommendedName>
        <fullName evidence="6">Acetylxylan esterase</fullName>
    </recommendedName>
</protein>
<keyword evidence="1" id="KW-0378">Hydrolase</keyword>
<evidence type="ECO:0000313" key="5">
    <source>
        <dbReference type="Proteomes" id="UP000236546"/>
    </source>
</evidence>
<dbReference type="InterPro" id="IPR029058">
    <property type="entry name" value="AB_hydrolase_fold"/>
</dbReference>
<dbReference type="SUPFAM" id="SSF53474">
    <property type="entry name" value="alpha/beta-Hydrolases"/>
    <property type="match status" value="1"/>
</dbReference>
<dbReference type="AlphaFoldDB" id="A0A2K0SWK3"/>
<dbReference type="Gene3D" id="3.40.50.1820">
    <property type="entry name" value="alpha/beta hydrolase"/>
    <property type="match status" value="1"/>
</dbReference>
<keyword evidence="2" id="KW-1015">Disulfide bond</keyword>
<dbReference type="GO" id="GO:0052689">
    <property type="term" value="F:carboxylic ester hydrolase activity"/>
    <property type="evidence" value="ECO:0007669"/>
    <property type="project" value="UniProtKB-ARBA"/>
</dbReference>